<dbReference type="PROSITE" id="PS50222">
    <property type="entry name" value="EF_HAND_2"/>
    <property type="match status" value="1"/>
</dbReference>
<dbReference type="InterPro" id="IPR011992">
    <property type="entry name" value="EF-hand-dom_pair"/>
</dbReference>
<dbReference type="InterPro" id="IPR018247">
    <property type="entry name" value="EF_Hand_1_Ca_BS"/>
</dbReference>
<dbReference type="Proteomes" id="UP001521785">
    <property type="component" value="Unassembled WGS sequence"/>
</dbReference>
<sequence length="80" mass="8889">MVAACHSNKKRSTPASPLFRRDGPAAAVMNNSSSDLFDKVDTSGSGNISISEYLNFVNYTTRGSLNDTRITSQWIKWFKK</sequence>
<feature type="domain" description="EF-hand" evidence="3">
    <location>
        <begin position="35"/>
        <end position="63"/>
    </location>
</feature>
<dbReference type="EMBL" id="JAKJXO020000001">
    <property type="protein sequence ID" value="KAL1611786.1"/>
    <property type="molecule type" value="Genomic_DNA"/>
</dbReference>
<reference evidence="4 5" key="1">
    <citation type="submission" date="2024-02" db="EMBL/GenBank/DDBJ databases">
        <title>De novo assembly and annotation of 12 fungi associated with fruit tree decline syndrome in Ontario, Canada.</title>
        <authorList>
            <person name="Sulman M."/>
            <person name="Ellouze W."/>
            <person name="Ilyukhin E."/>
        </authorList>
    </citation>
    <scope>NUCLEOTIDE SEQUENCE [LARGE SCALE GENOMIC DNA]</scope>
    <source>
        <strain evidence="4 5">M42-189</strain>
    </source>
</reference>
<evidence type="ECO:0000313" key="5">
    <source>
        <dbReference type="Proteomes" id="UP001521785"/>
    </source>
</evidence>
<name>A0ABR3S515_9PLEO</name>
<organism evidence="4 5">
    <name type="scientific">Paraconiothyrium brasiliense</name>
    <dbReference type="NCBI Taxonomy" id="300254"/>
    <lineage>
        <taxon>Eukaryota</taxon>
        <taxon>Fungi</taxon>
        <taxon>Dikarya</taxon>
        <taxon>Ascomycota</taxon>
        <taxon>Pezizomycotina</taxon>
        <taxon>Dothideomycetes</taxon>
        <taxon>Pleosporomycetidae</taxon>
        <taxon>Pleosporales</taxon>
        <taxon>Massarineae</taxon>
        <taxon>Didymosphaeriaceae</taxon>
        <taxon>Paraconiothyrium</taxon>
    </lineage>
</organism>
<comment type="caution">
    <text evidence="4">The sequence shown here is derived from an EMBL/GenBank/DDBJ whole genome shotgun (WGS) entry which is preliminary data.</text>
</comment>
<evidence type="ECO:0000256" key="1">
    <source>
        <dbReference type="ARBA" id="ARBA00022837"/>
    </source>
</evidence>
<accession>A0ABR3S515</accession>
<evidence type="ECO:0000256" key="2">
    <source>
        <dbReference type="SAM" id="MobiDB-lite"/>
    </source>
</evidence>
<dbReference type="InterPro" id="IPR002048">
    <property type="entry name" value="EF_hand_dom"/>
</dbReference>
<keyword evidence="1" id="KW-0106">Calcium</keyword>
<dbReference type="SUPFAM" id="SSF47473">
    <property type="entry name" value="EF-hand"/>
    <property type="match status" value="1"/>
</dbReference>
<protein>
    <recommendedName>
        <fullName evidence="3">EF-hand domain-containing protein</fullName>
    </recommendedName>
</protein>
<dbReference type="PROSITE" id="PS00018">
    <property type="entry name" value="EF_HAND_1"/>
    <property type="match status" value="1"/>
</dbReference>
<keyword evidence="5" id="KW-1185">Reference proteome</keyword>
<gene>
    <name evidence="4" type="ORF">SLS60_000006</name>
</gene>
<evidence type="ECO:0000259" key="3">
    <source>
        <dbReference type="PROSITE" id="PS50222"/>
    </source>
</evidence>
<proteinExistence type="predicted"/>
<evidence type="ECO:0000313" key="4">
    <source>
        <dbReference type="EMBL" id="KAL1611786.1"/>
    </source>
</evidence>
<feature type="region of interest" description="Disordered" evidence="2">
    <location>
        <begin position="1"/>
        <end position="22"/>
    </location>
</feature>